<evidence type="ECO:0000256" key="7">
    <source>
        <dbReference type="SAM" id="MobiDB-lite"/>
    </source>
</evidence>
<feature type="compositionally biased region" description="Low complexity" evidence="7">
    <location>
        <begin position="459"/>
        <end position="476"/>
    </location>
</feature>
<dbReference type="InterPro" id="IPR032179">
    <property type="entry name" value="Cry22Aa_Ig-like"/>
</dbReference>
<evidence type="ECO:0000259" key="9">
    <source>
        <dbReference type="PROSITE" id="PS52029"/>
    </source>
</evidence>
<comment type="caution">
    <text evidence="10">The sequence shown here is derived from an EMBL/GenBank/DDBJ whole genome shotgun (WGS) entry which is preliminary data.</text>
</comment>
<keyword evidence="3 6" id="KW-0133">Cell shape</keyword>
<evidence type="ECO:0000256" key="8">
    <source>
        <dbReference type="SAM" id="Phobius"/>
    </source>
</evidence>
<keyword evidence="2" id="KW-0808">Transferase</keyword>
<evidence type="ECO:0000256" key="4">
    <source>
        <dbReference type="ARBA" id="ARBA00022984"/>
    </source>
</evidence>
<dbReference type="PANTHER" id="PTHR30582">
    <property type="entry name" value="L,D-TRANSPEPTIDASE"/>
    <property type="match status" value="1"/>
</dbReference>
<feature type="active site" description="Proton donor/acceptor" evidence="6">
    <location>
        <position position="108"/>
    </location>
</feature>
<keyword evidence="8" id="KW-1133">Transmembrane helix</keyword>
<feature type="transmembrane region" description="Helical" evidence="8">
    <location>
        <begin position="7"/>
        <end position="27"/>
    </location>
</feature>
<keyword evidence="8" id="KW-0472">Membrane</keyword>
<evidence type="ECO:0000256" key="2">
    <source>
        <dbReference type="ARBA" id="ARBA00022679"/>
    </source>
</evidence>
<protein>
    <submittedName>
        <fullName evidence="10">DUF5011 domain-containing protein</fullName>
    </submittedName>
</protein>
<name>A0ABR7F233_9FIRM</name>
<evidence type="ECO:0000256" key="1">
    <source>
        <dbReference type="ARBA" id="ARBA00004752"/>
    </source>
</evidence>
<dbReference type="Pfam" id="PF16403">
    <property type="entry name" value="Bact_surface_Ig-like"/>
    <property type="match status" value="2"/>
</dbReference>
<feature type="region of interest" description="Disordered" evidence="7">
    <location>
        <begin position="451"/>
        <end position="476"/>
    </location>
</feature>
<dbReference type="Proteomes" id="UP000597877">
    <property type="component" value="Unassembled WGS sequence"/>
</dbReference>
<dbReference type="InterPro" id="IPR038063">
    <property type="entry name" value="Transpep_catalytic_dom"/>
</dbReference>
<reference evidence="10 11" key="1">
    <citation type="submission" date="2020-08" db="EMBL/GenBank/DDBJ databases">
        <title>Genome public.</title>
        <authorList>
            <person name="Liu C."/>
            <person name="Sun Q."/>
        </authorList>
    </citation>
    <scope>NUCLEOTIDE SEQUENCE [LARGE SCALE GENOMIC DNA]</scope>
    <source>
        <strain evidence="10 11">BX4</strain>
    </source>
</reference>
<dbReference type="InterPro" id="IPR050979">
    <property type="entry name" value="LD-transpeptidase"/>
</dbReference>
<dbReference type="CDD" id="cd16913">
    <property type="entry name" value="YkuD_like"/>
    <property type="match status" value="1"/>
</dbReference>
<dbReference type="InterPro" id="IPR013783">
    <property type="entry name" value="Ig-like_fold"/>
</dbReference>
<keyword evidence="4 6" id="KW-0573">Peptidoglycan synthesis</keyword>
<keyword evidence="5 6" id="KW-0961">Cell wall biogenesis/degradation</keyword>
<evidence type="ECO:0000313" key="11">
    <source>
        <dbReference type="Proteomes" id="UP000597877"/>
    </source>
</evidence>
<dbReference type="EMBL" id="JACOOZ010000004">
    <property type="protein sequence ID" value="MBC5667661.1"/>
    <property type="molecule type" value="Genomic_DNA"/>
</dbReference>
<evidence type="ECO:0000313" key="10">
    <source>
        <dbReference type="EMBL" id="MBC5667661.1"/>
    </source>
</evidence>
<dbReference type="SUPFAM" id="SSF141523">
    <property type="entry name" value="L,D-transpeptidase catalytic domain-like"/>
    <property type="match status" value="1"/>
</dbReference>
<dbReference type="RefSeq" id="WP_118589449.1">
    <property type="nucleotide sequence ID" value="NZ_JACOOZ010000004.1"/>
</dbReference>
<feature type="active site" description="Nucleophile" evidence="6">
    <location>
        <position position="137"/>
    </location>
</feature>
<feature type="domain" description="L,D-TPase catalytic" evidence="9">
    <location>
        <begin position="41"/>
        <end position="161"/>
    </location>
</feature>
<gene>
    <name evidence="10" type="ORF">H8S00_06660</name>
</gene>
<accession>A0ABR7F233</accession>
<dbReference type="Gene3D" id="2.60.40.10">
    <property type="entry name" value="Immunoglobulins"/>
    <property type="match status" value="3"/>
</dbReference>
<keyword evidence="8" id="KW-0812">Transmembrane</keyword>
<dbReference type="PANTHER" id="PTHR30582:SF2">
    <property type="entry name" value="L,D-TRANSPEPTIDASE YCIB-RELATED"/>
    <property type="match status" value="1"/>
</dbReference>
<dbReference type="Pfam" id="PF03734">
    <property type="entry name" value="YkuD"/>
    <property type="match status" value="1"/>
</dbReference>
<keyword evidence="11" id="KW-1185">Reference proteome</keyword>
<dbReference type="PROSITE" id="PS52029">
    <property type="entry name" value="LD_TPASE"/>
    <property type="match status" value="1"/>
</dbReference>
<sequence length="476" mass="52545">MKALKKSISILMVIAMIVTTITGVNLVNGTKEVSAKESAAYTIKVNLGTNCTTIYNSRGKAIKAMICSPSNETPVGTFYVPVKYRWHEMIGNCYAQYCTRITEGILFHSVWYYKNGDKSTMSVSAYNVMGQKASHGCVRLLCKDAKWIYDHCAVGTKVVTFWGSKKDDPLPRPSFTPISNGKFTDWDPTDPDPANPYRKAAPKISADTTKVEYGKKVRPLDLVTIKDSAGNVLTKKNATIKVKGKINTKKIGKYKVKFTVKDSIGNTKSKTITFSVVDTKKPVITGAKSKKNIAMGTSENLKKGVTAKMKSGKRLTSKIQTYVKYNNRSVKAKNGTYRFTKAGTYKVTYKVRGTNKLVASKTVTYKVVDKRVKFALNTSAVTIKQGEAFDPYSYVKTLKNYKNADLNVKNNITIKGDVDTSVPGTYTITYTATYNKKSYTAKTATLKVTVEKAEEETTQPETPGETTPEETTTAAE</sequence>
<evidence type="ECO:0000256" key="6">
    <source>
        <dbReference type="PROSITE-ProRule" id="PRU01373"/>
    </source>
</evidence>
<organism evidence="10 11">
    <name type="scientific">Eubacterium segne</name>
    <dbReference type="NCBI Taxonomy" id="2763045"/>
    <lineage>
        <taxon>Bacteria</taxon>
        <taxon>Bacillati</taxon>
        <taxon>Bacillota</taxon>
        <taxon>Clostridia</taxon>
        <taxon>Eubacteriales</taxon>
        <taxon>Eubacteriaceae</taxon>
        <taxon>Eubacterium</taxon>
    </lineage>
</organism>
<evidence type="ECO:0000256" key="3">
    <source>
        <dbReference type="ARBA" id="ARBA00022960"/>
    </source>
</evidence>
<comment type="pathway">
    <text evidence="1 6">Cell wall biogenesis; peptidoglycan biosynthesis.</text>
</comment>
<dbReference type="Gene3D" id="2.40.440.10">
    <property type="entry name" value="L,D-transpeptidase catalytic domain-like"/>
    <property type="match status" value="1"/>
</dbReference>
<dbReference type="InterPro" id="IPR005490">
    <property type="entry name" value="LD_TPept_cat_dom"/>
</dbReference>
<evidence type="ECO:0000256" key="5">
    <source>
        <dbReference type="ARBA" id="ARBA00023316"/>
    </source>
</evidence>
<proteinExistence type="predicted"/>